<dbReference type="CDD" id="cd08422">
    <property type="entry name" value="PBP2_CrgA_like"/>
    <property type="match status" value="1"/>
</dbReference>
<dbReference type="Gene3D" id="3.40.190.290">
    <property type="match status" value="1"/>
</dbReference>
<keyword evidence="2" id="KW-0805">Transcription regulation</keyword>
<dbReference type="Proteomes" id="UP000006322">
    <property type="component" value="Unassembled WGS sequence"/>
</dbReference>
<dbReference type="OrthoDB" id="8678019at2"/>
<dbReference type="PROSITE" id="PS50931">
    <property type="entry name" value="HTH_LYSR"/>
    <property type="match status" value="1"/>
</dbReference>
<dbReference type="PANTHER" id="PTHR30537:SF5">
    <property type="entry name" value="HTH-TYPE TRANSCRIPTIONAL ACTIVATOR TTDR-RELATED"/>
    <property type="match status" value="1"/>
</dbReference>
<dbReference type="InterPro" id="IPR058163">
    <property type="entry name" value="LysR-type_TF_proteobact-type"/>
</dbReference>
<dbReference type="Pfam" id="PF00126">
    <property type="entry name" value="HTH_1"/>
    <property type="match status" value="1"/>
</dbReference>
<dbReference type="RefSeq" id="WP_007105413.1">
    <property type="nucleotide sequence ID" value="NZ_BAER01000067.1"/>
</dbReference>
<evidence type="ECO:0000256" key="4">
    <source>
        <dbReference type="ARBA" id="ARBA00023163"/>
    </source>
</evidence>
<gene>
    <name evidence="6" type="ORF">GPLA_2743</name>
</gene>
<evidence type="ECO:0000256" key="2">
    <source>
        <dbReference type="ARBA" id="ARBA00023015"/>
    </source>
</evidence>
<evidence type="ECO:0000259" key="5">
    <source>
        <dbReference type="PROSITE" id="PS50931"/>
    </source>
</evidence>
<comment type="similarity">
    <text evidence="1">Belongs to the LysR transcriptional regulatory family.</text>
</comment>
<dbReference type="InterPro" id="IPR005119">
    <property type="entry name" value="LysR_subst-bd"/>
</dbReference>
<reference evidence="7" key="1">
    <citation type="journal article" date="2014" name="Environ. Microbiol.">
        <title>Comparative genomics of the marine bacterial genus Glaciecola reveals the high degree of genomic diversity and genomic characteristic for cold adaptation.</title>
        <authorList>
            <person name="Qin Q.L."/>
            <person name="Xie B.B."/>
            <person name="Yu Y."/>
            <person name="Shu Y.L."/>
            <person name="Rong J.C."/>
            <person name="Zhang Y.J."/>
            <person name="Zhao D.L."/>
            <person name="Chen X.L."/>
            <person name="Zhang X.Y."/>
            <person name="Chen B."/>
            <person name="Zhou B.C."/>
            <person name="Zhang Y.Z."/>
        </authorList>
    </citation>
    <scope>NUCLEOTIDE SEQUENCE [LARGE SCALE GENOMIC DNA]</scope>
    <source>
        <strain evidence="7">LMG 21857</strain>
    </source>
</reference>
<dbReference type="InterPro" id="IPR036388">
    <property type="entry name" value="WH-like_DNA-bd_sf"/>
</dbReference>
<dbReference type="GO" id="GO:0003700">
    <property type="term" value="F:DNA-binding transcription factor activity"/>
    <property type="evidence" value="ECO:0007669"/>
    <property type="project" value="InterPro"/>
</dbReference>
<keyword evidence="7" id="KW-1185">Reference proteome</keyword>
<dbReference type="Pfam" id="PF03466">
    <property type="entry name" value="LysR_substrate"/>
    <property type="match status" value="1"/>
</dbReference>
<dbReference type="Gene3D" id="1.10.10.10">
    <property type="entry name" value="Winged helix-like DNA-binding domain superfamily/Winged helix DNA-binding domain"/>
    <property type="match status" value="1"/>
</dbReference>
<sequence>MNAKDLTHLYWFCQAVRHGGFAAASEHIAVSAPTLSRAVSSLERSLGEKLLHRNAKQFQLTAAGEQYVAQFSGQFDTLSRSWQGINNQHAELSGDIHISCPEPFADFIVQPIAIDFMVAHPKVNIHVKFAADTERFFDDRIDLAMVTRATKTPYLVQKMLFETPLSLGASRDYLEKHGTPKCVEDLNQHRLIAANTLTAWHFEENDEHKRVMLNPRYSVNSLRLATQAACKGVGICLLPAHALATFVEKDALTQVLKEVTCQKGRGYLVWSDRTLIPARVAKFRDLIVDALTNGPVFLSKLGQ</sequence>
<name>K6ZTN1_9ALTE</name>
<feature type="domain" description="HTH lysR-type" evidence="5">
    <location>
        <begin position="1"/>
        <end position="61"/>
    </location>
</feature>
<dbReference type="STRING" id="1129793.GPLA_2743"/>
<dbReference type="SUPFAM" id="SSF53850">
    <property type="entry name" value="Periplasmic binding protein-like II"/>
    <property type="match status" value="1"/>
</dbReference>
<dbReference type="GO" id="GO:0006351">
    <property type="term" value="P:DNA-templated transcription"/>
    <property type="evidence" value="ECO:0007669"/>
    <property type="project" value="TreeGrafter"/>
</dbReference>
<accession>K6ZTN1</accession>
<organism evidence="6 7">
    <name type="scientific">Paraglaciecola polaris LMG 21857</name>
    <dbReference type="NCBI Taxonomy" id="1129793"/>
    <lineage>
        <taxon>Bacteria</taxon>
        <taxon>Pseudomonadati</taxon>
        <taxon>Pseudomonadota</taxon>
        <taxon>Gammaproteobacteria</taxon>
        <taxon>Alteromonadales</taxon>
        <taxon>Alteromonadaceae</taxon>
        <taxon>Paraglaciecola</taxon>
    </lineage>
</organism>
<dbReference type="AlphaFoldDB" id="K6ZTN1"/>
<proteinExistence type="inferred from homology"/>
<dbReference type="GO" id="GO:0043565">
    <property type="term" value="F:sequence-specific DNA binding"/>
    <property type="evidence" value="ECO:0007669"/>
    <property type="project" value="TreeGrafter"/>
</dbReference>
<evidence type="ECO:0000313" key="7">
    <source>
        <dbReference type="Proteomes" id="UP000006322"/>
    </source>
</evidence>
<evidence type="ECO:0000256" key="1">
    <source>
        <dbReference type="ARBA" id="ARBA00009437"/>
    </source>
</evidence>
<dbReference type="InterPro" id="IPR036390">
    <property type="entry name" value="WH_DNA-bd_sf"/>
</dbReference>
<keyword evidence="4" id="KW-0804">Transcription</keyword>
<keyword evidence="3" id="KW-0238">DNA-binding</keyword>
<dbReference type="PANTHER" id="PTHR30537">
    <property type="entry name" value="HTH-TYPE TRANSCRIPTIONAL REGULATOR"/>
    <property type="match status" value="1"/>
</dbReference>
<evidence type="ECO:0000256" key="3">
    <source>
        <dbReference type="ARBA" id="ARBA00023125"/>
    </source>
</evidence>
<comment type="caution">
    <text evidence="6">The sequence shown here is derived from an EMBL/GenBank/DDBJ whole genome shotgun (WGS) entry which is preliminary data.</text>
</comment>
<protein>
    <recommendedName>
        <fullName evidence="5">HTH lysR-type domain-containing protein</fullName>
    </recommendedName>
</protein>
<dbReference type="InterPro" id="IPR000847">
    <property type="entry name" value="LysR_HTH_N"/>
</dbReference>
<dbReference type="EMBL" id="BAER01000067">
    <property type="protein sequence ID" value="GAC33637.1"/>
    <property type="molecule type" value="Genomic_DNA"/>
</dbReference>
<dbReference type="SUPFAM" id="SSF46785">
    <property type="entry name" value="Winged helix' DNA-binding domain"/>
    <property type="match status" value="1"/>
</dbReference>
<evidence type="ECO:0000313" key="6">
    <source>
        <dbReference type="EMBL" id="GAC33637.1"/>
    </source>
</evidence>